<keyword evidence="1" id="KW-0472">Membrane</keyword>
<sequence length="154" mass="17624">MIKIKKKAKNHFDPFSSHPLSVRKKEYFRFGIRIVYLTIHSKIYTSAQNSDLKTIFEMNLIMLVMELTKVIIAIEIVYSILIKPSSRTDIGFAGLRRHYIQGGNLFLLNLSTMGIPYDKLDQLSSSGVIGRHFNYVTINQMVPIEISELEGISN</sequence>
<name>A0A1S0U693_LOALO</name>
<dbReference type="CTD" id="9940160"/>
<dbReference type="GeneID" id="9940160"/>
<evidence type="ECO:0000256" key="1">
    <source>
        <dbReference type="SAM" id="Phobius"/>
    </source>
</evidence>
<dbReference type="InParanoid" id="A0A1S0U693"/>
<dbReference type="RefSeq" id="XP_003138353.1">
    <property type="nucleotide sequence ID" value="XM_003138305.1"/>
</dbReference>
<protein>
    <submittedName>
        <fullName evidence="2">Uncharacterized protein</fullName>
    </submittedName>
</protein>
<accession>A0A1S0U693</accession>
<organism evidence="2">
    <name type="scientific">Loa loa</name>
    <name type="common">Eye worm</name>
    <name type="synonym">Filaria loa</name>
    <dbReference type="NCBI Taxonomy" id="7209"/>
    <lineage>
        <taxon>Eukaryota</taxon>
        <taxon>Metazoa</taxon>
        <taxon>Ecdysozoa</taxon>
        <taxon>Nematoda</taxon>
        <taxon>Chromadorea</taxon>
        <taxon>Rhabditida</taxon>
        <taxon>Spirurina</taxon>
        <taxon>Spiruromorpha</taxon>
        <taxon>Filarioidea</taxon>
        <taxon>Onchocercidae</taxon>
        <taxon>Loa</taxon>
    </lineage>
</organism>
<feature type="transmembrane region" description="Helical" evidence="1">
    <location>
        <begin position="60"/>
        <end position="81"/>
    </location>
</feature>
<dbReference type="AlphaFoldDB" id="A0A1S0U693"/>
<dbReference type="EMBL" id="JH712070">
    <property type="protein sequence ID" value="EFO25712.1"/>
    <property type="molecule type" value="Genomic_DNA"/>
</dbReference>
<keyword evidence="1" id="KW-0812">Transmembrane</keyword>
<gene>
    <name evidence="2" type="ORF">LOAG_02768</name>
</gene>
<evidence type="ECO:0000313" key="2">
    <source>
        <dbReference type="EMBL" id="EFO25712.1"/>
    </source>
</evidence>
<reference evidence="2" key="1">
    <citation type="submission" date="2012-04" db="EMBL/GenBank/DDBJ databases">
        <title>The Genome Sequence of Loa loa.</title>
        <authorList>
            <consortium name="The Broad Institute Genome Sequencing Platform"/>
            <consortium name="Broad Institute Genome Sequencing Center for Infectious Disease"/>
            <person name="Nutman T.B."/>
            <person name="Fink D.L."/>
            <person name="Russ C."/>
            <person name="Young S."/>
            <person name="Zeng Q."/>
            <person name="Gargeya S."/>
            <person name="Alvarado L."/>
            <person name="Berlin A."/>
            <person name="Chapman S.B."/>
            <person name="Chen Z."/>
            <person name="Freedman E."/>
            <person name="Gellesch M."/>
            <person name="Goldberg J."/>
            <person name="Griggs A."/>
            <person name="Gujja S."/>
            <person name="Heilman E.R."/>
            <person name="Heiman D."/>
            <person name="Howarth C."/>
            <person name="Mehta T."/>
            <person name="Neiman D."/>
            <person name="Pearson M."/>
            <person name="Roberts A."/>
            <person name="Saif S."/>
            <person name="Shea T."/>
            <person name="Shenoy N."/>
            <person name="Sisk P."/>
            <person name="Stolte C."/>
            <person name="Sykes S."/>
            <person name="White J."/>
            <person name="Yandava C."/>
            <person name="Haas B."/>
            <person name="Henn M.R."/>
            <person name="Nusbaum C."/>
            <person name="Birren B."/>
        </authorList>
    </citation>
    <scope>NUCLEOTIDE SEQUENCE [LARGE SCALE GENOMIC DNA]</scope>
</reference>
<proteinExistence type="predicted"/>
<keyword evidence="1" id="KW-1133">Transmembrane helix</keyword>
<dbReference type="KEGG" id="loa:LOAG_02768"/>